<dbReference type="PANTHER" id="PTHR23321:SF26">
    <property type="entry name" value="SMALL RIBOSOMAL SUBUNIT PROTEIN US15M"/>
    <property type="match status" value="1"/>
</dbReference>
<comment type="similarity">
    <text evidence="4">Belongs to the universal ribosomal protein uS15 family.</text>
</comment>
<dbReference type="InterPro" id="IPR009068">
    <property type="entry name" value="uS15_NS1_RNA-bd_sf"/>
</dbReference>
<feature type="non-terminal residue" evidence="5">
    <location>
        <position position="54"/>
    </location>
</feature>
<name>A0ABS0RT80_9ACTN</name>
<evidence type="ECO:0000313" key="6">
    <source>
        <dbReference type="Proteomes" id="UP000638849"/>
    </source>
</evidence>
<dbReference type="Gene3D" id="1.10.287.10">
    <property type="entry name" value="S15/NS1, RNA-binding"/>
    <property type="match status" value="1"/>
</dbReference>
<organism evidence="5 6">
    <name type="scientific">Streptomyces javensis</name>
    <dbReference type="NCBI Taxonomy" id="114698"/>
    <lineage>
        <taxon>Bacteria</taxon>
        <taxon>Bacillati</taxon>
        <taxon>Actinomycetota</taxon>
        <taxon>Actinomycetes</taxon>
        <taxon>Kitasatosporales</taxon>
        <taxon>Streptomycetaceae</taxon>
        <taxon>Streptomyces</taxon>
        <taxon>Streptomyces violaceusniger group</taxon>
    </lineage>
</organism>
<dbReference type="Pfam" id="PF00312">
    <property type="entry name" value="Ribosomal_S15"/>
    <property type="match status" value="1"/>
</dbReference>
<proteinExistence type="inferred from homology"/>
<evidence type="ECO:0000256" key="3">
    <source>
        <dbReference type="ARBA" id="ARBA00035313"/>
    </source>
</evidence>
<dbReference type="PANTHER" id="PTHR23321">
    <property type="entry name" value="RIBOSOMAL PROTEIN S15, BACTERIAL AND ORGANELLAR"/>
    <property type="match status" value="1"/>
</dbReference>
<dbReference type="SMART" id="SM01387">
    <property type="entry name" value="Ribosomal_S15"/>
    <property type="match status" value="1"/>
</dbReference>
<evidence type="ECO:0000256" key="1">
    <source>
        <dbReference type="ARBA" id="ARBA00022980"/>
    </source>
</evidence>
<gene>
    <name evidence="5" type="primary">rpsO</name>
    <name evidence="5" type="ORF">JBF12_48550</name>
</gene>
<evidence type="ECO:0000256" key="4">
    <source>
        <dbReference type="RuleBase" id="RU003919"/>
    </source>
</evidence>
<evidence type="ECO:0000256" key="2">
    <source>
        <dbReference type="ARBA" id="ARBA00023274"/>
    </source>
</evidence>
<dbReference type="InterPro" id="IPR005290">
    <property type="entry name" value="Ribosomal_uS15_bac-type"/>
</dbReference>
<comment type="caution">
    <text evidence="5">The sequence shown here is derived from an EMBL/GenBank/DDBJ whole genome shotgun (WGS) entry which is preliminary data.</text>
</comment>
<dbReference type="Proteomes" id="UP000638849">
    <property type="component" value="Unassembled WGS sequence"/>
</dbReference>
<dbReference type="GO" id="GO:0005840">
    <property type="term" value="C:ribosome"/>
    <property type="evidence" value="ECO:0007669"/>
    <property type="project" value="UniProtKB-KW"/>
</dbReference>
<accession>A0ABS0RT80</accession>
<keyword evidence="2 4" id="KW-0687">Ribonucleoprotein</keyword>
<protein>
    <recommendedName>
        <fullName evidence="3">30S ribosomal protein S15</fullName>
    </recommendedName>
</protein>
<dbReference type="InterPro" id="IPR000589">
    <property type="entry name" value="Ribosomal_uS15"/>
</dbReference>
<dbReference type="SUPFAM" id="SSF47060">
    <property type="entry name" value="S15/NS1 RNA-binding domain"/>
    <property type="match status" value="1"/>
</dbReference>
<keyword evidence="1 4" id="KW-0689">Ribosomal protein</keyword>
<sequence>MAITQERKTQLINEFKTHESDTGSPEVQIAVLTESINNLNEHLRTHKKDHHSRR</sequence>
<dbReference type="NCBIfam" id="TIGR00952">
    <property type="entry name" value="S15_bact"/>
    <property type="match status" value="1"/>
</dbReference>
<reference evidence="5 6" key="1">
    <citation type="submission" date="2020-12" db="EMBL/GenBank/DDBJ databases">
        <authorList>
            <person name="Kusuma A.B."/>
            <person name="Nouioui I."/>
            <person name="Goodfellow M."/>
        </authorList>
    </citation>
    <scope>NUCLEOTIDE SEQUENCE [LARGE SCALE GENOMIC DNA]</scope>
    <source>
        <strain evidence="5 6">DSM 41764</strain>
    </source>
</reference>
<dbReference type="EMBL" id="JAEEAQ010001754">
    <property type="protein sequence ID" value="MBI0320672.1"/>
    <property type="molecule type" value="Genomic_DNA"/>
</dbReference>
<keyword evidence="6" id="KW-1185">Reference proteome</keyword>
<evidence type="ECO:0000313" key="5">
    <source>
        <dbReference type="EMBL" id="MBI0320672.1"/>
    </source>
</evidence>
<dbReference type="CDD" id="cd00353">
    <property type="entry name" value="Ribosomal_S15p_S13e"/>
    <property type="match status" value="1"/>
</dbReference>
<dbReference type="RefSeq" id="WP_198282903.1">
    <property type="nucleotide sequence ID" value="NZ_JAEEAQ010001754.1"/>
</dbReference>